<comment type="similarity">
    <text evidence="1">Belongs to the HAD-like hydrolase superfamily. SerB family.</text>
</comment>
<dbReference type="Gene3D" id="3.90.1470.20">
    <property type="match status" value="1"/>
</dbReference>
<dbReference type="InterPro" id="IPR036412">
    <property type="entry name" value="HAD-like_sf"/>
</dbReference>
<reference evidence="3" key="1">
    <citation type="submission" date="2022-08" db="EMBL/GenBank/DDBJ databases">
        <title>Alicyclobacillus fastidiosus DSM 17978, complete genome.</title>
        <authorList>
            <person name="Wang Q."/>
            <person name="Cai R."/>
            <person name="Wang Z."/>
        </authorList>
    </citation>
    <scope>NUCLEOTIDE SEQUENCE</scope>
    <source>
        <strain evidence="3">DSM 17978</strain>
    </source>
</reference>
<accession>A0ABY6ZH60</accession>
<evidence type="ECO:0000256" key="1">
    <source>
        <dbReference type="ARBA" id="ARBA00009184"/>
    </source>
</evidence>
<keyword evidence="2 3" id="KW-0378">Hydrolase</keyword>
<evidence type="ECO:0000313" key="4">
    <source>
        <dbReference type="Proteomes" id="UP001164761"/>
    </source>
</evidence>
<proteinExistence type="inferred from homology"/>
<sequence length="222" mass="24522">MTVRVICDFDGTIAEKDMIAAIMREFVPSEAEPIIQDVYRGKKSVRVGVEEMFRLLPSARFEDVAAFAKANTIVRPGFQQFIHTCGKLGWKVTVVSGGFDFFVHPVIHSLSTPVDIYCNRLDLRGPRCEVEWAVPCDATCEGGCGLCKPSVMRSLDDGQTSFIVIGDGVTDFKAAREANYVFARARLLELVREQGIPASPFDTFYDVDGAIQDGGSSLYDYI</sequence>
<dbReference type="EMBL" id="CP104067">
    <property type="protein sequence ID" value="WAH42166.1"/>
    <property type="molecule type" value="Genomic_DNA"/>
</dbReference>
<gene>
    <name evidence="3" type="ORF">NZD89_01230</name>
</gene>
<dbReference type="InterPro" id="IPR006384">
    <property type="entry name" value="HAD_hydro_PyrdxlP_Pase-like"/>
</dbReference>
<evidence type="ECO:0000256" key="2">
    <source>
        <dbReference type="ARBA" id="ARBA00022801"/>
    </source>
</evidence>
<dbReference type="Pfam" id="PF12710">
    <property type="entry name" value="HAD"/>
    <property type="match status" value="1"/>
</dbReference>
<dbReference type="PANTHER" id="PTHR43344">
    <property type="entry name" value="PHOSPHOSERINE PHOSPHATASE"/>
    <property type="match status" value="1"/>
</dbReference>
<protein>
    <submittedName>
        <fullName evidence="3">MtnX-like HAD-IB family phosphatase</fullName>
        <ecNumber evidence="3">3.1.3.-</ecNumber>
    </submittedName>
</protein>
<dbReference type="Proteomes" id="UP001164761">
    <property type="component" value="Chromosome"/>
</dbReference>
<dbReference type="InterPro" id="IPR023214">
    <property type="entry name" value="HAD_sf"/>
</dbReference>
<dbReference type="RefSeq" id="WP_268006060.1">
    <property type="nucleotide sequence ID" value="NZ_BSUT01000001.1"/>
</dbReference>
<dbReference type="GO" id="GO:0016787">
    <property type="term" value="F:hydrolase activity"/>
    <property type="evidence" value="ECO:0007669"/>
    <property type="project" value="UniProtKB-KW"/>
</dbReference>
<dbReference type="PANTHER" id="PTHR43344:SF21">
    <property type="entry name" value="POLYOL PHOSPHATE PHOSPHATASE PYP1"/>
    <property type="match status" value="1"/>
</dbReference>
<dbReference type="EC" id="3.1.3.-" evidence="3"/>
<evidence type="ECO:0000313" key="3">
    <source>
        <dbReference type="EMBL" id="WAH42166.1"/>
    </source>
</evidence>
<dbReference type="NCBIfam" id="TIGR01488">
    <property type="entry name" value="HAD-SF-IB"/>
    <property type="match status" value="1"/>
</dbReference>
<dbReference type="Gene3D" id="3.40.50.1000">
    <property type="entry name" value="HAD superfamily/HAD-like"/>
    <property type="match status" value="1"/>
</dbReference>
<dbReference type="SUPFAM" id="SSF56784">
    <property type="entry name" value="HAD-like"/>
    <property type="match status" value="1"/>
</dbReference>
<dbReference type="NCBIfam" id="TIGR01489">
    <property type="entry name" value="DKMTPPase-SF"/>
    <property type="match status" value="1"/>
</dbReference>
<name>A0ABY6ZH60_9BACL</name>
<keyword evidence="4" id="KW-1185">Reference proteome</keyword>
<dbReference type="InterPro" id="IPR050582">
    <property type="entry name" value="HAD-like_SerB"/>
</dbReference>
<organism evidence="3 4">
    <name type="scientific">Alicyclobacillus fastidiosus</name>
    <dbReference type="NCBI Taxonomy" id="392011"/>
    <lineage>
        <taxon>Bacteria</taxon>
        <taxon>Bacillati</taxon>
        <taxon>Bacillota</taxon>
        <taxon>Bacilli</taxon>
        <taxon>Bacillales</taxon>
        <taxon>Alicyclobacillaceae</taxon>
        <taxon>Alicyclobacillus</taxon>
    </lineage>
</organism>